<reference evidence="1" key="1">
    <citation type="submission" date="2018-02" db="EMBL/GenBank/DDBJ databases">
        <title>Rhizophora mucronata_Transcriptome.</title>
        <authorList>
            <person name="Meera S.P."/>
            <person name="Sreeshan A."/>
            <person name="Augustine A."/>
        </authorList>
    </citation>
    <scope>NUCLEOTIDE SEQUENCE</scope>
    <source>
        <tissue evidence="1">Leaf</tissue>
    </source>
</reference>
<protein>
    <submittedName>
        <fullName evidence="1">Uncharacterized protein MANES_02G068900</fullName>
    </submittedName>
</protein>
<name>A0A2P2K5U7_RHIMU</name>
<accession>A0A2P2K5U7</accession>
<dbReference type="AlphaFoldDB" id="A0A2P2K5U7"/>
<sequence>MAASPLSLPRPRFAPKMTAKPLVSDKFNKMRIPYELKIGQTRLFHQLPSGLNMEVIEQKGVIDKSRDTDNKRSSENPPLVFVHGSYHAAWCWAEHWLPFFSGCGFDCYALSLLGQVISLSMQHLLPCKSLFLSFLFFTNR</sequence>
<organism evidence="1">
    <name type="scientific">Rhizophora mucronata</name>
    <name type="common">Asiatic mangrove</name>
    <dbReference type="NCBI Taxonomy" id="61149"/>
    <lineage>
        <taxon>Eukaryota</taxon>
        <taxon>Viridiplantae</taxon>
        <taxon>Streptophyta</taxon>
        <taxon>Embryophyta</taxon>
        <taxon>Tracheophyta</taxon>
        <taxon>Spermatophyta</taxon>
        <taxon>Magnoliopsida</taxon>
        <taxon>eudicotyledons</taxon>
        <taxon>Gunneridae</taxon>
        <taxon>Pentapetalae</taxon>
        <taxon>rosids</taxon>
        <taxon>fabids</taxon>
        <taxon>Malpighiales</taxon>
        <taxon>Rhizophoraceae</taxon>
        <taxon>Rhizophora</taxon>
    </lineage>
</organism>
<dbReference type="Gene3D" id="3.40.50.1820">
    <property type="entry name" value="alpha/beta hydrolase"/>
    <property type="match status" value="1"/>
</dbReference>
<dbReference type="EMBL" id="GGEC01020620">
    <property type="protein sequence ID" value="MBX01104.1"/>
    <property type="molecule type" value="Transcribed_RNA"/>
</dbReference>
<proteinExistence type="predicted"/>
<dbReference type="SUPFAM" id="SSF53474">
    <property type="entry name" value="alpha/beta-Hydrolases"/>
    <property type="match status" value="1"/>
</dbReference>
<evidence type="ECO:0000313" key="1">
    <source>
        <dbReference type="EMBL" id="MBX01104.1"/>
    </source>
</evidence>
<dbReference type="InterPro" id="IPR029058">
    <property type="entry name" value="AB_hydrolase_fold"/>
</dbReference>